<dbReference type="PROSITE" id="PS50943">
    <property type="entry name" value="HTH_CROC1"/>
    <property type="match status" value="1"/>
</dbReference>
<feature type="domain" description="HTH cro/C1-type" evidence="2">
    <location>
        <begin position="6"/>
        <end position="60"/>
    </location>
</feature>
<geneLocation type="plasmid" evidence="3 4">
    <name>pBc53</name>
</geneLocation>
<keyword evidence="3" id="KW-0614">Plasmid</keyword>
<evidence type="ECO:0000313" key="3">
    <source>
        <dbReference type="EMBL" id="ACM16026.1"/>
    </source>
</evidence>
<dbReference type="SUPFAM" id="SSF47413">
    <property type="entry name" value="lambda repressor-like DNA-binding domains"/>
    <property type="match status" value="1"/>
</dbReference>
<proteinExistence type="predicted"/>
<dbReference type="Pfam" id="PF01381">
    <property type="entry name" value="HTH_3"/>
    <property type="match status" value="1"/>
</dbReference>
<dbReference type="InterPro" id="IPR001387">
    <property type="entry name" value="Cro/C1-type_HTH"/>
</dbReference>
<dbReference type="CDD" id="cd00093">
    <property type="entry name" value="HTH_XRE"/>
    <property type="match status" value="1"/>
</dbReference>
<dbReference type="KEGG" id="bcq:BCQ_PT64"/>
<protein>
    <submittedName>
        <fullName evidence="3">Prophage LambdaBa02, repressor protein</fullName>
    </submittedName>
</protein>
<dbReference type="PANTHER" id="PTHR46558">
    <property type="entry name" value="TRACRIPTIONAL REGULATORY PROTEIN-RELATED-RELATED"/>
    <property type="match status" value="1"/>
</dbReference>
<dbReference type="GO" id="GO:0003677">
    <property type="term" value="F:DNA binding"/>
    <property type="evidence" value="ECO:0007669"/>
    <property type="project" value="UniProtKB-KW"/>
</dbReference>
<gene>
    <name evidence="3" type="ordered locus">BCQ_PT64</name>
</gene>
<dbReference type="HOGENOM" id="CLU_066192_4_2_9"/>
<evidence type="ECO:0000259" key="2">
    <source>
        <dbReference type="PROSITE" id="PS50943"/>
    </source>
</evidence>
<dbReference type="AlphaFoldDB" id="B9J6N1"/>
<dbReference type="EMBL" id="CP000229">
    <property type="protein sequence ID" value="ACM16026.1"/>
    <property type="molecule type" value="Genomic_DNA"/>
</dbReference>
<evidence type="ECO:0000256" key="1">
    <source>
        <dbReference type="ARBA" id="ARBA00023125"/>
    </source>
</evidence>
<keyword evidence="1" id="KW-0238">DNA-binding</keyword>
<dbReference type="Gene3D" id="1.10.260.40">
    <property type="entry name" value="lambda repressor-like DNA-binding domains"/>
    <property type="match status" value="1"/>
</dbReference>
<dbReference type="InterPro" id="IPR010982">
    <property type="entry name" value="Lambda_DNA-bd_dom_sf"/>
</dbReference>
<dbReference type="Proteomes" id="UP000000441">
    <property type="component" value="Plasmid pBc53"/>
</dbReference>
<accession>B9J6N1</accession>
<organism evidence="3 4">
    <name type="scientific">Bacillus cereus (strain Q1)</name>
    <dbReference type="NCBI Taxonomy" id="361100"/>
    <lineage>
        <taxon>Bacteria</taxon>
        <taxon>Bacillati</taxon>
        <taxon>Bacillota</taxon>
        <taxon>Bacilli</taxon>
        <taxon>Bacillales</taxon>
        <taxon>Bacillaceae</taxon>
        <taxon>Bacillus</taxon>
        <taxon>Bacillus cereus group</taxon>
    </lineage>
</organism>
<name>B9J6N1_BACCQ</name>
<dbReference type="PANTHER" id="PTHR46558:SF11">
    <property type="entry name" value="HTH-TYPE TRANSCRIPTIONAL REGULATOR XRE"/>
    <property type="match status" value="1"/>
</dbReference>
<dbReference type="SMART" id="SM00530">
    <property type="entry name" value="HTH_XRE"/>
    <property type="match status" value="1"/>
</dbReference>
<evidence type="ECO:0000313" key="4">
    <source>
        <dbReference type="Proteomes" id="UP000000441"/>
    </source>
</evidence>
<reference evidence="3 4" key="1">
    <citation type="journal article" date="2009" name="J. Bacteriol.">
        <title>Complete genome sequence of the extremophilic Bacillus cereus strain Q1 with industrial applications.</title>
        <authorList>
            <person name="Xiong Z."/>
            <person name="Jiang Y."/>
            <person name="Qi D."/>
            <person name="Lu H."/>
            <person name="Yang F."/>
            <person name="Yang J."/>
            <person name="Chen L."/>
            <person name="Sun L."/>
            <person name="Xu X."/>
            <person name="Xue Y."/>
            <person name="Zhu Y."/>
            <person name="Jin Q."/>
        </authorList>
    </citation>
    <scope>NUCLEOTIDE SEQUENCE [LARGE SCALE GENOMIC DNA]</scope>
    <source>
        <strain evidence="3 4">Q1</strain>
        <plasmid evidence="3 4">pBc53</plasmid>
    </source>
</reference>
<sequence length="112" mass="13059">MRGERIKQLRKARGWTQDDLGEAVGFKKATISLIENNKRNREERSVTKFADVLDCTTDYLLGLSDDPKLSGEQNTRLKKDFDDIYNKLKELPEAEQEMYLRMINSFIDANKK</sequence>